<dbReference type="PANTHER" id="PTHR42085">
    <property type="entry name" value="F-BOX DOMAIN-CONTAINING PROTEIN"/>
    <property type="match status" value="1"/>
</dbReference>
<dbReference type="OMA" id="CCRQITE"/>
<evidence type="ECO:0000313" key="3">
    <source>
        <dbReference type="Proteomes" id="UP000007115"/>
    </source>
</evidence>
<evidence type="ECO:0000259" key="1">
    <source>
        <dbReference type="Pfam" id="PF24864"/>
    </source>
</evidence>
<dbReference type="OrthoDB" id="62952at2759"/>
<sequence>MALPPPSSNSSAFLAVPLEIRRQIYRYCIPQNLRIDISSGICYRNPSDRLDEINERHHNDLESGGVSSIDSESVEEEESHLLTDTDEEIIYKPFVDSVVYSENGEEDEHKIWTDTDDEEIIYEPSVDGGYRSPFTGLLLCCRQITEEVTDMLYKENTFQVKLHGDGQFILANSFSPNARENIRKLILILRPMGVSYDRDFRMDPNVWDNILGNISIIGIVAEQPSLLEWPKEELERALEEWTAWITPIVEYLGQSLNSEAKIVVDANDEERMVKVLEKAMPGRCIFQKFPMADVIFKRGRYSLQSGYWDDVDDGPTSCRDIIDDCDYDLYYSD</sequence>
<dbReference type="VEuPathDB" id="FungiDB:TRIVIDRAFT_225981"/>
<dbReference type="Pfam" id="PF24864">
    <property type="entry name" value="DUF7730"/>
    <property type="match status" value="1"/>
</dbReference>
<dbReference type="RefSeq" id="XP_013952057.1">
    <property type="nucleotide sequence ID" value="XM_014096582.1"/>
</dbReference>
<dbReference type="InterPro" id="IPR056632">
    <property type="entry name" value="DUF7730"/>
</dbReference>
<dbReference type="HOGENOM" id="CLU_074633_0_0_1"/>
<reference evidence="2 3" key="1">
    <citation type="journal article" date="2011" name="Genome Biol.">
        <title>Comparative genome sequence analysis underscores mycoparasitism as the ancestral life style of Trichoderma.</title>
        <authorList>
            <person name="Kubicek C.P."/>
            <person name="Herrera-Estrella A."/>
            <person name="Seidl-Seiboth V."/>
            <person name="Martinez D.A."/>
            <person name="Druzhinina I.S."/>
            <person name="Thon M."/>
            <person name="Zeilinger S."/>
            <person name="Casas-Flores S."/>
            <person name="Horwitz B.A."/>
            <person name="Mukherjee P.K."/>
            <person name="Mukherjee M."/>
            <person name="Kredics L."/>
            <person name="Alcaraz L.D."/>
            <person name="Aerts A."/>
            <person name="Antal Z."/>
            <person name="Atanasova L."/>
            <person name="Cervantes-Badillo M.G."/>
            <person name="Challacombe J."/>
            <person name="Chertkov O."/>
            <person name="McCluskey K."/>
            <person name="Coulpier F."/>
            <person name="Deshpande N."/>
            <person name="von Doehren H."/>
            <person name="Ebbole D.J."/>
            <person name="Esquivel-Naranjo E.U."/>
            <person name="Fekete E."/>
            <person name="Flipphi M."/>
            <person name="Glaser F."/>
            <person name="Gomez-Rodriguez E.Y."/>
            <person name="Gruber S."/>
            <person name="Han C."/>
            <person name="Henrissat B."/>
            <person name="Hermosa R."/>
            <person name="Hernandez-Onate M."/>
            <person name="Karaffa L."/>
            <person name="Kosti I."/>
            <person name="Le Crom S."/>
            <person name="Lindquist E."/>
            <person name="Lucas S."/>
            <person name="Luebeck M."/>
            <person name="Luebeck P.S."/>
            <person name="Margeot A."/>
            <person name="Metz B."/>
            <person name="Misra M."/>
            <person name="Nevalainen H."/>
            <person name="Omann M."/>
            <person name="Packer N."/>
            <person name="Perrone G."/>
            <person name="Uresti-Rivera E.E."/>
            <person name="Salamov A."/>
            <person name="Schmoll M."/>
            <person name="Seiboth B."/>
            <person name="Shapiro H."/>
            <person name="Sukno S."/>
            <person name="Tamayo-Ramos J.A."/>
            <person name="Tisch D."/>
            <person name="Wiest A."/>
            <person name="Wilkinson H.H."/>
            <person name="Zhang M."/>
            <person name="Coutinho P.M."/>
            <person name="Kenerley C.M."/>
            <person name="Monte E."/>
            <person name="Baker S.E."/>
            <person name="Grigoriev I.V."/>
        </authorList>
    </citation>
    <scope>NUCLEOTIDE SEQUENCE [LARGE SCALE GENOMIC DNA]</scope>
    <source>
        <strain evidence="3">Gv29-8 / FGSC 10586</strain>
    </source>
</reference>
<dbReference type="InterPro" id="IPR038883">
    <property type="entry name" value="AN11006-like"/>
</dbReference>
<keyword evidence="3" id="KW-1185">Reference proteome</keyword>
<organism evidence="2 3">
    <name type="scientific">Hypocrea virens (strain Gv29-8 / FGSC 10586)</name>
    <name type="common">Gliocladium virens</name>
    <name type="synonym">Trichoderma virens</name>
    <dbReference type="NCBI Taxonomy" id="413071"/>
    <lineage>
        <taxon>Eukaryota</taxon>
        <taxon>Fungi</taxon>
        <taxon>Dikarya</taxon>
        <taxon>Ascomycota</taxon>
        <taxon>Pezizomycotina</taxon>
        <taxon>Sordariomycetes</taxon>
        <taxon>Hypocreomycetidae</taxon>
        <taxon>Hypocreales</taxon>
        <taxon>Hypocreaceae</taxon>
        <taxon>Trichoderma</taxon>
    </lineage>
</organism>
<dbReference type="AlphaFoldDB" id="G9N509"/>
<feature type="domain" description="DUF7730" evidence="1">
    <location>
        <begin position="76"/>
        <end position="188"/>
    </location>
</feature>
<evidence type="ECO:0000313" key="2">
    <source>
        <dbReference type="EMBL" id="EHK17855.1"/>
    </source>
</evidence>
<dbReference type="eggNOG" id="ENOG502RM1Q">
    <property type="taxonomic scope" value="Eukaryota"/>
</dbReference>
<dbReference type="Proteomes" id="UP000007115">
    <property type="component" value="Unassembled WGS sequence"/>
</dbReference>
<dbReference type="InParanoid" id="G9N509"/>
<protein>
    <recommendedName>
        <fullName evidence="1">DUF7730 domain-containing protein</fullName>
    </recommendedName>
</protein>
<proteinExistence type="predicted"/>
<accession>G9N509</accession>
<gene>
    <name evidence="2" type="ORF">TRIVIDRAFT_225981</name>
</gene>
<dbReference type="EMBL" id="ABDF02000087">
    <property type="protein sequence ID" value="EHK17855.1"/>
    <property type="molecule type" value="Genomic_DNA"/>
</dbReference>
<comment type="caution">
    <text evidence="2">The sequence shown here is derived from an EMBL/GenBank/DDBJ whole genome shotgun (WGS) entry which is preliminary data.</text>
</comment>
<dbReference type="PANTHER" id="PTHR42085:SF2">
    <property type="entry name" value="F-BOX DOMAIN-CONTAINING PROTEIN"/>
    <property type="match status" value="1"/>
</dbReference>
<name>G9N509_HYPVG</name>
<dbReference type="GeneID" id="25791990"/>